<dbReference type="PANTHER" id="PTHR34861">
    <property type="match status" value="1"/>
</dbReference>
<proteinExistence type="predicted"/>
<name>A0ABU8XKQ9_9PROT</name>
<evidence type="ECO:0000256" key="1">
    <source>
        <dbReference type="SAM" id="SignalP"/>
    </source>
</evidence>
<dbReference type="RefSeq" id="WP_418157619.1">
    <property type="nucleotide sequence ID" value="NZ_JBBLZC010000001.1"/>
</dbReference>
<evidence type="ECO:0000313" key="3">
    <source>
        <dbReference type="Proteomes" id="UP001375743"/>
    </source>
</evidence>
<organism evidence="2 3">
    <name type="scientific">Benzoatithermus flavus</name>
    <dbReference type="NCBI Taxonomy" id="3108223"/>
    <lineage>
        <taxon>Bacteria</taxon>
        <taxon>Pseudomonadati</taxon>
        <taxon>Pseudomonadota</taxon>
        <taxon>Alphaproteobacteria</taxon>
        <taxon>Geminicoccales</taxon>
        <taxon>Geminicoccaceae</taxon>
        <taxon>Benzoatithermus</taxon>
    </lineage>
</organism>
<keyword evidence="1" id="KW-0732">Signal</keyword>
<dbReference type="SUPFAM" id="SSF102198">
    <property type="entry name" value="Putative cyclase"/>
    <property type="match status" value="1"/>
</dbReference>
<dbReference type="InterPro" id="IPR037175">
    <property type="entry name" value="KFase_sf"/>
</dbReference>
<dbReference type="GO" id="GO:0016787">
    <property type="term" value="F:hydrolase activity"/>
    <property type="evidence" value="ECO:0007669"/>
    <property type="project" value="UniProtKB-KW"/>
</dbReference>
<dbReference type="EC" id="3.5.-.-" evidence="2"/>
<dbReference type="PANTHER" id="PTHR34861:SF10">
    <property type="entry name" value="CYCLASE"/>
    <property type="match status" value="1"/>
</dbReference>
<accession>A0ABU8XKQ9</accession>
<feature type="chain" id="PRO_5045727309" evidence="1">
    <location>
        <begin position="21"/>
        <end position="352"/>
    </location>
</feature>
<keyword evidence="3" id="KW-1185">Reference proteome</keyword>
<protein>
    <submittedName>
        <fullName evidence="2">Cyclase family protein</fullName>
        <ecNumber evidence="2">3.5.-.-</ecNumber>
    </submittedName>
</protein>
<feature type="signal peptide" evidence="1">
    <location>
        <begin position="1"/>
        <end position="20"/>
    </location>
</feature>
<dbReference type="InterPro" id="IPR007325">
    <property type="entry name" value="KFase/CYL"/>
</dbReference>
<dbReference type="Gene3D" id="3.50.30.50">
    <property type="entry name" value="Putative cyclase"/>
    <property type="match status" value="1"/>
</dbReference>
<keyword evidence="2" id="KW-0378">Hydrolase</keyword>
<sequence>MKSVTNILLAFGLCAGTAAAKAECSLDSWQDCKGKPWVTGEKMETPIGERWWPNKLWGEGDEAGSTNWYTRPEVVQRALAEADKGKVYRLGRVYDADMPTFGPRKWVLRIPGSPTGGPFGASGTIYHDDFLSTEISQIGTQFDGLGHIGVQVGEPGDKREMRYYNGVTEAEMIDETGLKKNGTEKLHPIVARGILIDVAAAKGVEMLDRGYEITMADVRAALAKQGMADFRFMEGDAVMFHTGWGKLWKKDNARFNSGEPGIGAEVARWLSDEVKAGVYGADTWAVEAVPNPDPGCVFCIHQHLQTRHGIVSQENAVFDDLIRDEVYRFLYVYSPMPIAGATGSPGAPLAID</sequence>
<comment type="caution">
    <text evidence="2">The sequence shown here is derived from an EMBL/GenBank/DDBJ whole genome shotgun (WGS) entry which is preliminary data.</text>
</comment>
<dbReference type="Proteomes" id="UP001375743">
    <property type="component" value="Unassembled WGS sequence"/>
</dbReference>
<dbReference type="Pfam" id="PF04199">
    <property type="entry name" value="Cyclase"/>
    <property type="match status" value="1"/>
</dbReference>
<dbReference type="EMBL" id="JBBLZC010000001">
    <property type="protein sequence ID" value="MEK0081775.1"/>
    <property type="molecule type" value="Genomic_DNA"/>
</dbReference>
<evidence type="ECO:0000313" key="2">
    <source>
        <dbReference type="EMBL" id="MEK0081775.1"/>
    </source>
</evidence>
<gene>
    <name evidence="2" type="ORF">U1T56_01320</name>
</gene>
<reference evidence="2 3" key="1">
    <citation type="submission" date="2024-01" db="EMBL/GenBank/DDBJ databases">
        <title>Multi-omics insights into the function and evolution of sodium benzoate biodegradation pathways in Benzoatithermus flavus gen. nov., sp. nov. from hot spring.</title>
        <authorList>
            <person name="Hu C.-J."/>
            <person name="Li W.-J."/>
        </authorList>
    </citation>
    <scope>NUCLEOTIDE SEQUENCE [LARGE SCALE GENOMIC DNA]</scope>
    <source>
        <strain evidence="2 3">SYSU G07066</strain>
    </source>
</reference>